<proteinExistence type="inferred from homology"/>
<organism evidence="3">
    <name type="scientific">Octopus bimaculoides</name>
    <name type="common">California two-spotted octopus</name>
    <dbReference type="NCBI Taxonomy" id="37653"/>
    <lineage>
        <taxon>Eukaryota</taxon>
        <taxon>Metazoa</taxon>
        <taxon>Spiralia</taxon>
        <taxon>Lophotrochozoa</taxon>
        <taxon>Mollusca</taxon>
        <taxon>Cephalopoda</taxon>
        <taxon>Coleoidea</taxon>
        <taxon>Octopodiformes</taxon>
        <taxon>Octopoda</taxon>
        <taxon>Incirrata</taxon>
        <taxon>Octopodidae</taxon>
        <taxon>Octopus</taxon>
    </lineage>
</organism>
<evidence type="ECO:0000313" key="3">
    <source>
        <dbReference type="EMBL" id="KOF62932.1"/>
    </source>
</evidence>
<sequence length="525" mass="61152">MTLGTSASSFDIWTEEIPDDANITQLCDCGHHKRKQKFQKNTPVILQRNNEKLPETNYSETYKAVQDPRPRSSKRPLLLPSNVLSSAMSFETHQRSEFKSYDKVERRKPIFIERIYEPPSEPFTYTTSYRNDFIPKKRIPAVPATLPKKASIMRFDGIKFGTTTTKEDYKAWPPQITLPFHEISSSTDSIIFPNKEPLPESTTQDTYCGKIAPRSYPIKMAETVLRSQGYMDMKTTHQTTFKPYTAQLRSKKEDDYKSKSENGSNLGVNNHIKFEGKTHFQHAYPGFKERQPSPAKMVKPPQTSLKLSHDNRRCFETEQRAIYKGHDIQKHPVRQSFKKETEKYVKPTVKVESLSSQKRDYCPIDLRFPSNLRSKLVVPKSCLKSWGNTDAVFDGTTSNKEFFQKWTIRPRTQYRDPYESNNYVPPQTKFHSETTTKTTYTPKRHEETVSYKPSDELWQEKTPINQEMTTNYRSTFIKPKVKMCKAQVYLIQQKLKNQMKNNSQSRNSVILSMPSQKPRNIQKVQ</sequence>
<dbReference type="OMA" id="CRAQVYL"/>
<protein>
    <recommendedName>
        <fullName evidence="4">Stabilizer of axonemal microtubules 2</fullName>
    </recommendedName>
</protein>
<dbReference type="InterPro" id="IPR033336">
    <property type="entry name" value="SAXO1/2"/>
</dbReference>
<dbReference type="OrthoDB" id="9973968at2759"/>
<dbReference type="EMBL" id="KQ432038">
    <property type="protein sequence ID" value="KOF62932.1"/>
    <property type="molecule type" value="Genomic_DNA"/>
</dbReference>
<comment type="similarity">
    <text evidence="1">Belongs to the FAM154 family.</text>
</comment>
<evidence type="ECO:0008006" key="4">
    <source>
        <dbReference type="Google" id="ProtNLM"/>
    </source>
</evidence>
<dbReference type="PANTHER" id="PTHR31516:SF18">
    <property type="entry name" value="TRANSLATION INITIATION FACTOR IF-2"/>
    <property type="match status" value="1"/>
</dbReference>
<dbReference type="AlphaFoldDB" id="A0A0L8FH10"/>
<gene>
    <name evidence="3" type="ORF">OCBIM_22021209mg</name>
</gene>
<name>A0A0L8FH10_OCTBM</name>
<dbReference type="GO" id="GO:0005856">
    <property type="term" value="C:cytoskeleton"/>
    <property type="evidence" value="ECO:0007669"/>
    <property type="project" value="TreeGrafter"/>
</dbReference>
<feature type="region of interest" description="Disordered" evidence="2">
    <location>
        <begin position="499"/>
        <end position="525"/>
    </location>
</feature>
<reference evidence="3" key="1">
    <citation type="submission" date="2015-07" db="EMBL/GenBank/DDBJ databases">
        <title>MeaNS - Measles Nucleotide Surveillance Program.</title>
        <authorList>
            <person name="Tran T."/>
            <person name="Druce J."/>
        </authorList>
    </citation>
    <scope>NUCLEOTIDE SEQUENCE</scope>
    <source>
        <strain evidence="3">UCB-OBI-ISO-001</strain>
        <tissue evidence="3">Gonad</tissue>
    </source>
</reference>
<evidence type="ECO:0000256" key="1">
    <source>
        <dbReference type="ARBA" id="ARBA00008738"/>
    </source>
</evidence>
<feature type="compositionally biased region" description="Basic and acidic residues" evidence="2">
    <location>
        <begin position="443"/>
        <end position="453"/>
    </location>
</feature>
<dbReference type="KEGG" id="obi:106883427"/>
<dbReference type="PANTHER" id="PTHR31516">
    <property type="entry name" value="STABILIZER OF AXONEMAL MICROTUBULES 2"/>
    <property type="match status" value="1"/>
</dbReference>
<evidence type="ECO:0000256" key="2">
    <source>
        <dbReference type="SAM" id="MobiDB-lite"/>
    </source>
</evidence>
<feature type="region of interest" description="Disordered" evidence="2">
    <location>
        <begin position="417"/>
        <end position="453"/>
    </location>
</feature>
<accession>A0A0L8FH10</accession>
<dbReference type="GO" id="GO:0008017">
    <property type="term" value="F:microtubule binding"/>
    <property type="evidence" value="ECO:0007669"/>
    <property type="project" value="InterPro"/>
</dbReference>